<evidence type="ECO:0000313" key="4">
    <source>
        <dbReference type="Proteomes" id="UP000515307"/>
    </source>
</evidence>
<evidence type="ECO:0000313" key="3">
    <source>
        <dbReference type="EMBL" id="QNE74343.1"/>
    </source>
</evidence>
<dbReference type="AlphaFoldDB" id="A0A7G7BG78"/>
<organism evidence="3 4">
    <name type="scientific">Streptomyces finlayi</name>
    <dbReference type="NCBI Taxonomy" id="67296"/>
    <lineage>
        <taxon>Bacteria</taxon>
        <taxon>Bacillati</taxon>
        <taxon>Actinomycetota</taxon>
        <taxon>Actinomycetes</taxon>
        <taxon>Kitasatosporales</taxon>
        <taxon>Streptomycetaceae</taxon>
        <taxon>Streptomyces</taxon>
    </lineage>
</organism>
<reference evidence="4" key="1">
    <citation type="submission" date="2019-10" db="EMBL/GenBank/DDBJ databases">
        <title>Antimicrobial potential of Antarctic Bacteria.</title>
        <authorList>
            <person name="Benaud N."/>
            <person name="Edwards R.J."/>
            <person name="Ferrari B.C."/>
        </authorList>
    </citation>
    <scope>NUCLEOTIDE SEQUENCE [LARGE SCALE GENOMIC DNA]</scope>
    <source>
        <strain evidence="4">NBSH44</strain>
    </source>
</reference>
<dbReference type="EMBL" id="CP045702">
    <property type="protein sequence ID" value="QNE74343.1"/>
    <property type="molecule type" value="Genomic_DNA"/>
</dbReference>
<dbReference type="KEGG" id="sfiy:F0344_06740"/>
<gene>
    <name evidence="3" type="ORF">F0344_06740</name>
</gene>
<evidence type="ECO:0000256" key="1">
    <source>
        <dbReference type="SAM" id="MobiDB-lite"/>
    </source>
</evidence>
<dbReference type="RefSeq" id="WP_185297901.1">
    <property type="nucleotide sequence ID" value="NZ_CP045702.1"/>
</dbReference>
<name>A0A7G7BG78_9ACTN</name>
<dbReference type="Pfam" id="PF14361">
    <property type="entry name" value="RsbRD_N"/>
    <property type="match status" value="1"/>
</dbReference>
<feature type="domain" description="RsbT co-antagonist protein RsbRD N-terminal" evidence="2">
    <location>
        <begin position="26"/>
        <end position="122"/>
    </location>
</feature>
<proteinExistence type="predicted"/>
<feature type="region of interest" description="Disordered" evidence="1">
    <location>
        <begin position="120"/>
        <end position="190"/>
    </location>
</feature>
<dbReference type="Proteomes" id="UP000515307">
    <property type="component" value="Chromosome"/>
</dbReference>
<evidence type="ECO:0000259" key="2">
    <source>
        <dbReference type="Pfam" id="PF14361"/>
    </source>
</evidence>
<sequence length="190" mass="20642">MTDPQLQDISFGGVLVHRQLSANARDLAMRVVDELAGQLSAYGALPLEELRSEIMRVAYQGIHGFVEVLRTGELPGREQLAVIREAAADRAEEGLMLDSVISAYHLSAQGGARYVDADGGAARRPGCPHAEPGADAVPRWSSAKSSCTGWRTRPRHRSTGRATGCRTQDWTHSPRMRPPCSSAGKRWLPT</sequence>
<protein>
    <recommendedName>
        <fullName evidence="2">RsbT co-antagonist protein RsbRD N-terminal domain-containing protein</fullName>
    </recommendedName>
</protein>
<accession>A0A7G7BG78</accession>
<keyword evidence="4" id="KW-1185">Reference proteome</keyword>
<dbReference type="InterPro" id="IPR025751">
    <property type="entry name" value="RsbRD_N_dom"/>
</dbReference>